<dbReference type="Gene3D" id="3.40.50.360">
    <property type="match status" value="1"/>
</dbReference>
<accession>A0ABN4C8J8</accession>
<dbReference type="InterPro" id="IPR004465">
    <property type="entry name" value="RNR_NrdI"/>
</dbReference>
<dbReference type="Proteomes" id="UP000019226">
    <property type="component" value="Chromosome"/>
</dbReference>
<organism evidence="1 2">
    <name type="scientific">Corynebacterium casei LMG S-19264</name>
    <dbReference type="NCBI Taxonomy" id="1285583"/>
    <lineage>
        <taxon>Bacteria</taxon>
        <taxon>Bacillati</taxon>
        <taxon>Actinomycetota</taxon>
        <taxon>Actinomycetes</taxon>
        <taxon>Mycobacteriales</taxon>
        <taxon>Corynebacteriaceae</taxon>
        <taxon>Corynebacterium</taxon>
    </lineage>
</organism>
<dbReference type="InterPro" id="IPR029039">
    <property type="entry name" value="Flavoprotein-like_sf"/>
</dbReference>
<dbReference type="SUPFAM" id="SSF52218">
    <property type="entry name" value="Flavoproteins"/>
    <property type="match status" value="1"/>
</dbReference>
<reference evidence="2" key="1">
    <citation type="submission" date="2013-02" db="EMBL/GenBank/DDBJ databases">
        <title>The complete genome sequence of Corynebacterium casei LMG S-19264 (=DSM 44701).</title>
        <authorList>
            <person name="Ruckert C."/>
            <person name="Albersmeier A."/>
            <person name="Kalinowski J."/>
        </authorList>
    </citation>
    <scope>NUCLEOTIDE SEQUENCE [LARGE SCALE GENOMIC DNA]</scope>
    <source>
        <strain evidence="2">LMG S-19264</strain>
    </source>
</reference>
<evidence type="ECO:0000313" key="2">
    <source>
        <dbReference type="Proteomes" id="UP000019226"/>
    </source>
</evidence>
<evidence type="ECO:0000313" key="1">
    <source>
        <dbReference type="EMBL" id="AHI18855.1"/>
    </source>
</evidence>
<dbReference type="PANTHER" id="PTHR37297:SF1">
    <property type="entry name" value="PROTEIN NRDI"/>
    <property type="match status" value="1"/>
</dbReference>
<proteinExistence type="predicted"/>
<sequence length="121" mass="13420">MLCVTDPYVLILPTYGGGNMKAAIPVQVRKFLNIPSNREQLRGVITAGNTNFGEAYCCAGPKIARKCGVPELYRFELLGTDHDVQTVRDGLLRFFEEPLFNQPASDATSTENTRKELHESS</sequence>
<dbReference type="Pfam" id="PF07972">
    <property type="entry name" value="Flavodoxin_NdrI"/>
    <property type="match status" value="1"/>
</dbReference>
<keyword evidence="2" id="KW-1185">Reference proteome</keyword>
<dbReference type="NCBIfam" id="TIGR00333">
    <property type="entry name" value="nrdI"/>
    <property type="match status" value="1"/>
</dbReference>
<name>A0ABN4C8J8_9CORY</name>
<dbReference type="PANTHER" id="PTHR37297">
    <property type="entry name" value="PROTEIN NRDI"/>
    <property type="match status" value="1"/>
</dbReference>
<dbReference type="EMBL" id="CP004350">
    <property type="protein sequence ID" value="AHI18855.1"/>
    <property type="molecule type" value="Genomic_DNA"/>
</dbReference>
<protein>
    <submittedName>
        <fullName evidence="1">Ribonucleotide reduction protein</fullName>
    </submittedName>
</protein>
<gene>
    <name evidence="1" type="ORF">CCASEI_01350</name>
</gene>